<dbReference type="GO" id="GO:0000400">
    <property type="term" value="F:four-way junction DNA binding"/>
    <property type="evidence" value="ECO:0007669"/>
    <property type="project" value="TreeGrafter"/>
</dbReference>
<dbReference type="GeneID" id="106073320"/>
<evidence type="ECO:0000313" key="10">
    <source>
        <dbReference type="RefSeq" id="XP_013089307.2"/>
    </source>
</evidence>
<keyword evidence="3" id="KW-0227">DNA damage</keyword>
<evidence type="ECO:0000313" key="9">
    <source>
        <dbReference type="Proteomes" id="UP001165740"/>
    </source>
</evidence>
<evidence type="ECO:0000256" key="4">
    <source>
        <dbReference type="ARBA" id="ARBA00022840"/>
    </source>
</evidence>
<dbReference type="InterPro" id="IPR003593">
    <property type="entry name" value="AAA+_ATPase"/>
</dbReference>
<evidence type="ECO:0000256" key="6">
    <source>
        <dbReference type="ARBA" id="ARBA00023242"/>
    </source>
</evidence>
<feature type="region of interest" description="Disordered" evidence="7">
    <location>
        <begin position="1"/>
        <end position="34"/>
    </location>
</feature>
<dbReference type="GO" id="GO:0033065">
    <property type="term" value="C:Rad51C-XRCC3 complex"/>
    <property type="evidence" value="ECO:0007669"/>
    <property type="project" value="TreeGrafter"/>
</dbReference>
<dbReference type="CDD" id="cd19491">
    <property type="entry name" value="XRCC3"/>
    <property type="match status" value="1"/>
</dbReference>
<evidence type="ECO:0000256" key="3">
    <source>
        <dbReference type="ARBA" id="ARBA00022763"/>
    </source>
</evidence>
<dbReference type="GO" id="GO:0140664">
    <property type="term" value="F:ATP-dependent DNA damage sensor activity"/>
    <property type="evidence" value="ECO:0007669"/>
    <property type="project" value="InterPro"/>
</dbReference>
<keyword evidence="9" id="KW-1185">Reference proteome</keyword>
<evidence type="ECO:0000256" key="1">
    <source>
        <dbReference type="ARBA" id="ARBA00004123"/>
    </source>
</evidence>
<protein>
    <submittedName>
        <fullName evidence="10">DNA repair protein XRCC3-like isoform X1</fullName>
    </submittedName>
</protein>
<accession>A0A9U8EJG1</accession>
<evidence type="ECO:0000259" key="8">
    <source>
        <dbReference type="PROSITE" id="PS50162"/>
    </source>
</evidence>
<organism evidence="9 10">
    <name type="scientific">Biomphalaria glabrata</name>
    <name type="common">Bloodfluke planorb</name>
    <name type="synonym">Freshwater snail</name>
    <dbReference type="NCBI Taxonomy" id="6526"/>
    <lineage>
        <taxon>Eukaryota</taxon>
        <taxon>Metazoa</taxon>
        <taxon>Spiralia</taxon>
        <taxon>Lophotrochozoa</taxon>
        <taxon>Mollusca</taxon>
        <taxon>Gastropoda</taxon>
        <taxon>Heterobranchia</taxon>
        <taxon>Euthyneura</taxon>
        <taxon>Panpulmonata</taxon>
        <taxon>Hygrophila</taxon>
        <taxon>Lymnaeoidea</taxon>
        <taxon>Planorbidae</taxon>
        <taxon>Biomphalaria</taxon>
    </lineage>
</organism>
<dbReference type="InterPro" id="IPR020588">
    <property type="entry name" value="RecA_ATP-bd"/>
</dbReference>
<dbReference type="GO" id="GO:0090656">
    <property type="term" value="P:t-circle formation"/>
    <property type="evidence" value="ECO:0007669"/>
    <property type="project" value="TreeGrafter"/>
</dbReference>
<dbReference type="RefSeq" id="XP_013089307.2">
    <property type="nucleotide sequence ID" value="XM_013233853.2"/>
</dbReference>
<dbReference type="InterPro" id="IPR047348">
    <property type="entry name" value="XRCC3-like_C"/>
</dbReference>
<dbReference type="PANTHER" id="PTHR46487:SF1">
    <property type="entry name" value="DNA REPAIR PROTEIN XRCC3"/>
    <property type="match status" value="1"/>
</dbReference>
<dbReference type="OrthoDB" id="1861185at2759"/>
<keyword evidence="6" id="KW-0539">Nucleus</keyword>
<dbReference type="PANTHER" id="PTHR46487">
    <property type="entry name" value="DNA REPAIR PROTEIN XRCC3"/>
    <property type="match status" value="1"/>
</dbReference>
<evidence type="ECO:0000256" key="7">
    <source>
        <dbReference type="SAM" id="MobiDB-lite"/>
    </source>
</evidence>
<evidence type="ECO:0000256" key="2">
    <source>
        <dbReference type="ARBA" id="ARBA00022741"/>
    </source>
</evidence>
<dbReference type="PIRSF" id="PIRSF005856">
    <property type="entry name" value="Rad51"/>
    <property type="match status" value="1"/>
</dbReference>
<dbReference type="GO" id="GO:0000722">
    <property type="term" value="P:telomere maintenance via recombination"/>
    <property type="evidence" value="ECO:0007669"/>
    <property type="project" value="TreeGrafter"/>
</dbReference>
<dbReference type="InterPro" id="IPR013632">
    <property type="entry name" value="Rad51_C"/>
</dbReference>
<feature type="compositionally biased region" description="Basic and acidic residues" evidence="7">
    <location>
        <begin position="1"/>
        <end position="17"/>
    </location>
</feature>
<dbReference type="GO" id="GO:0071140">
    <property type="term" value="P:resolution of mitotic recombination intermediates"/>
    <property type="evidence" value="ECO:0007669"/>
    <property type="project" value="TreeGrafter"/>
</dbReference>
<dbReference type="AlphaFoldDB" id="A0A9U8EJG1"/>
<dbReference type="SMART" id="SM00382">
    <property type="entry name" value="AAA"/>
    <property type="match status" value="1"/>
</dbReference>
<keyword evidence="4" id="KW-0067">ATP-binding</keyword>
<dbReference type="GO" id="GO:0005657">
    <property type="term" value="C:replication fork"/>
    <property type="evidence" value="ECO:0007669"/>
    <property type="project" value="TreeGrafter"/>
</dbReference>
<sequence>MELKSRRFTSKEPHVAREPQVADPGSSRSSTHLDSRVMPAQIVEAKQILYFSNTELQHLTNISSDNILKLKEKVAERYIHQRCNNALNIYQKEVPLQLQHWKLSTACRTIDSILRGGILSGVLTEITGESGCGKTQLCLQLCISVQFNKERAGGAVFICTEDAFPSKRLQQMIQHYGQFLPGQNLGDKIFVEHVADFDTLEFCVKKKLPTLINRGLIQLVVLDSVTALFRCQYDSSQLLNRAKHLIEFASTLRQLAHQNSIIVVCVNQVSANMNKIGLQDSDVVPALGLTWSNQMTCRILLSRFTYHEEYTDDSGQAMSRRKLKVIFAPHLRQSELDIQISDCGIQGIKPQFVNT</sequence>
<dbReference type="Gene3D" id="3.40.50.300">
    <property type="entry name" value="P-loop containing nucleotide triphosphate hydrolases"/>
    <property type="match status" value="1"/>
</dbReference>
<comment type="subcellular location">
    <subcellularLocation>
        <location evidence="1">Nucleus</location>
    </subcellularLocation>
</comment>
<name>A0A9U8EJG1_BIOGL</name>
<reference evidence="10" key="1">
    <citation type="submission" date="2025-08" db="UniProtKB">
        <authorList>
            <consortium name="RefSeq"/>
        </authorList>
    </citation>
    <scope>IDENTIFICATION</scope>
</reference>
<dbReference type="PROSITE" id="PS50162">
    <property type="entry name" value="RECA_2"/>
    <property type="match status" value="1"/>
</dbReference>
<dbReference type="SUPFAM" id="SSF52540">
    <property type="entry name" value="P-loop containing nucleoside triphosphate hydrolases"/>
    <property type="match status" value="1"/>
</dbReference>
<dbReference type="Pfam" id="PF08423">
    <property type="entry name" value="Rad51"/>
    <property type="match status" value="1"/>
</dbReference>
<evidence type="ECO:0000256" key="5">
    <source>
        <dbReference type="ARBA" id="ARBA00023204"/>
    </source>
</evidence>
<keyword evidence="2" id="KW-0547">Nucleotide-binding</keyword>
<keyword evidence="5" id="KW-0234">DNA repair</keyword>
<feature type="domain" description="RecA family profile 1" evidence="8">
    <location>
        <begin position="99"/>
        <end position="269"/>
    </location>
</feature>
<dbReference type="Proteomes" id="UP001165740">
    <property type="component" value="Chromosome 3"/>
</dbReference>
<dbReference type="OMA" id="WANQVTV"/>
<dbReference type="InterPro" id="IPR027417">
    <property type="entry name" value="P-loop_NTPase"/>
</dbReference>
<dbReference type="InterPro" id="IPR016467">
    <property type="entry name" value="DNA_recomb/repair_RecA-like"/>
</dbReference>
<gene>
    <name evidence="10" type="primary">LOC106073320</name>
</gene>
<dbReference type="GO" id="GO:0045003">
    <property type="term" value="P:double-strand break repair via synthesis-dependent strand annealing"/>
    <property type="evidence" value="ECO:0007669"/>
    <property type="project" value="TreeGrafter"/>
</dbReference>
<proteinExistence type="predicted"/>
<dbReference type="GO" id="GO:0005524">
    <property type="term" value="F:ATP binding"/>
    <property type="evidence" value="ECO:0007669"/>
    <property type="project" value="UniProtKB-KW"/>
</dbReference>